<evidence type="ECO:0000256" key="1">
    <source>
        <dbReference type="ARBA" id="ARBA00001678"/>
    </source>
</evidence>
<dbReference type="InterPro" id="IPR036116">
    <property type="entry name" value="FN3_sf"/>
</dbReference>
<dbReference type="Pfam" id="PF26410">
    <property type="entry name" value="GH5_mannosidase"/>
    <property type="match status" value="1"/>
</dbReference>
<keyword evidence="7" id="KW-0378">Hydrolase</keyword>
<dbReference type="PROSITE" id="PS50853">
    <property type="entry name" value="FN3"/>
    <property type="match status" value="1"/>
</dbReference>
<dbReference type="InterPro" id="IPR013783">
    <property type="entry name" value="Ig-like_fold"/>
</dbReference>
<feature type="domain" description="Fibronectin type-III" evidence="9">
    <location>
        <begin position="451"/>
        <end position="543"/>
    </location>
</feature>
<keyword evidence="11" id="KW-1185">Reference proteome</keyword>
<dbReference type="Gene3D" id="3.20.20.80">
    <property type="entry name" value="Glycosidases"/>
    <property type="match status" value="1"/>
</dbReference>
<dbReference type="Proteomes" id="UP000317494">
    <property type="component" value="Unassembled WGS sequence"/>
</dbReference>
<comment type="catalytic activity">
    <reaction evidence="1">
        <text>Random hydrolysis of (1-&gt;4)-beta-D-mannosidic linkages in mannans, galactomannans and glucomannans.</text>
        <dbReference type="EC" id="3.2.1.78"/>
    </reaction>
</comment>
<dbReference type="EMBL" id="QEAN01000441">
    <property type="protein sequence ID" value="TPX36869.1"/>
    <property type="molecule type" value="Genomic_DNA"/>
</dbReference>
<evidence type="ECO:0000259" key="9">
    <source>
        <dbReference type="PROSITE" id="PS50853"/>
    </source>
</evidence>
<evidence type="ECO:0000256" key="6">
    <source>
        <dbReference type="ARBA" id="ARBA00022729"/>
    </source>
</evidence>
<dbReference type="AlphaFoldDB" id="A0A507CCG5"/>
<name>A0A507CCG5_9FUNG</name>
<dbReference type="PANTHER" id="PTHR31451:SF39">
    <property type="entry name" value="MANNAN ENDO-1,4-BETA-MANNOSIDASE 1"/>
    <property type="match status" value="1"/>
</dbReference>
<evidence type="ECO:0000256" key="4">
    <source>
        <dbReference type="ARBA" id="ARBA00012706"/>
    </source>
</evidence>
<dbReference type="InterPro" id="IPR017853">
    <property type="entry name" value="GH"/>
</dbReference>
<gene>
    <name evidence="10" type="ORF">SeMB42_g06999</name>
</gene>
<dbReference type="InterPro" id="IPR003961">
    <property type="entry name" value="FN3_dom"/>
</dbReference>
<evidence type="ECO:0000256" key="3">
    <source>
        <dbReference type="ARBA" id="ARBA00005641"/>
    </source>
</evidence>
<dbReference type="SUPFAM" id="SSF49265">
    <property type="entry name" value="Fibronectin type III"/>
    <property type="match status" value="1"/>
</dbReference>
<keyword evidence="5" id="KW-0964">Secreted</keyword>
<evidence type="ECO:0000313" key="10">
    <source>
        <dbReference type="EMBL" id="TPX36869.1"/>
    </source>
</evidence>
<comment type="caution">
    <text evidence="10">The sequence shown here is derived from an EMBL/GenBank/DDBJ whole genome shotgun (WGS) entry which is preliminary data.</text>
</comment>
<dbReference type="PANTHER" id="PTHR31451">
    <property type="match status" value="1"/>
</dbReference>
<evidence type="ECO:0000256" key="8">
    <source>
        <dbReference type="ARBA" id="ARBA00023295"/>
    </source>
</evidence>
<proteinExistence type="inferred from homology"/>
<evidence type="ECO:0000256" key="2">
    <source>
        <dbReference type="ARBA" id="ARBA00004613"/>
    </source>
</evidence>
<comment type="subcellular location">
    <subcellularLocation>
        <location evidence="2">Secreted</location>
    </subcellularLocation>
</comment>
<dbReference type="Gene3D" id="2.60.40.10">
    <property type="entry name" value="Immunoglobulins"/>
    <property type="match status" value="1"/>
</dbReference>
<dbReference type="GO" id="GO:0005576">
    <property type="term" value="C:extracellular region"/>
    <property type="evidence" value="ECO:0007669"/>
    <property type="project" value="UniProtKB-SubCell"/>
</dbReference>
<evidence type="ECO:0000313" key="11">
    <source>
        <dbReference type="Proteomes" id="UP000317494"/>
    </source>
</evidence>
<keyword evidence="8" id="KW-0326">Glycosidase</keyword>
<comment type="similarity">
    <text evidence="3">Belongs to the glycosyl hydrolase 5 (cellulase A) family.</text>
</comment>
<dbReference type="GO" id="GO:0016985">
    <property type="term" value="F:mannan endo-1,4-beta-mannosidase activity"/>
    <property type="evidence" value="ECO:0007669"/>
    <property type="project" value="UniProtKB-EC"/>
</dbReference>
<protein>
    <recommendedName>
        <fullName evidence="4">mannan endo-1,4-beta-mannosidase</fullName>
        <ecNumber evidence="4">3.2.1.78</ecNumber>
    </recommendedName>
</protein>
<dbReference type="VEuPathDB" id="FungiDB:SeMB42_g06999"/>
<organism evidence="10 11">
    <name type="scientific">Synchytrium endobioticum</name>
    <dbReference type="NCBI Taxonomy" id="286115"/>
    <lineage>
        <taxon>Eukaryota</taxon>
        <taxon>Fungi</taxon>
        <taxon>Fungi incertae sedis</taxon>
        <taxon>Chytridiomycota</taxon>
        <taxon>Chytridiomycota incertae sedis</taxon>
        <taxon>Chytridiomycetes</taxon>
        <taxon>Synchytriales</taxon>
        <taxon>Synchytriaceae</taxon>
        <taxon>Synchytrium</taxon>
    </lineage>
</organism>
<dbReference type="EC" id="3.2.1.78" evidence="4"/>
<sequence>MCRYLAPLPPSLLSRWKYKTKVSAQLFLKMRHVHIRAAAAILSSFSLLLSPAAGIDSCACGCRTKSGPDWITRDGADLKLNGSIFKFASVNIMDLGQLIDRPGYSLTTVTPYEAWDALKAVAIMGGRVARLYQFSIYNSKNPTDDISNFHWQGPGKYNEELFKSLDNTIATAGFLKVKIIIGFIDWWWWRGGCQDFAQTVFASKSSKSWKTAKAMDFYTDPDVIAEFKRFIQWVVNRKNTVNGIRYADDPAIMAWELGNESGGWNEITPAAWTKSIARFIKTVAGDPNHLILDGTIGGEYTLSGSSQIKWAYMKEQGVFSDACVDIFNNHYYSSQYDGDYADRAVRDVAIVRAAGKPFIIGEYGFSNPQSYNLMNAAATNNGVTGTLIWNMNFHSRDGGWYVHSEGNNFYSYHYPGFSSSTASPSDEVAVMSMLRNWARWICGQKFVGLPIPDPPDLSITGSSPRQMKWRGSPGAQFYSIQRSTSSGGPWNVVASAVMDNLPSGSTLYSDTSARCGTNYYYRVQACSEGGCSTPSALKGPLKC</sequence>
<evidence type="ECO:0000256" key="7">
    <source>
        <dbReference type="ARBA" id="ARBA00022801"/>
    </source>
</evidence>
<dbReference type="STRING" id="286115.A0A507CCG5"/>
<evidence type="ECO:0000256" key="5">
    <source>
        <dbReference type="ARBA" id="ARBA00022525"/>
    </source>
</evidence>
<dbReference type="InterPro" id="IPR001547">
    <property type="entry name" value="Glyco_hydro_5"/>
</dbReference>
<reference evidence="10 11" key="1">
    <citation type="journal article" date="2019" name="Sci. Rep.">
        <title>Comparative genomics of chytrid fungi reveal insights into the obligate biotrophic and pathogenic lifestyle of Synchytrium endobioticum.</title>
        <authorList>
            <person name="van de Vossenberg B.T.L.H."/>
            <person name="Warris S."/>
            <person name="Nguyen H.D.T."/>
            <person name="van Gent-Pelzer M.P.E."/>
            <person name="Joly D.L."/>
            <person name="van de Geest H.C."/>
            <person name="Bonants P.J.M."/>
            <person name="Smith D.S."/>
            <person name="Levesque C.A."/>
            <person name="van der Lee T.A.J."/>
        </authorList>
    </citation>
    <scope>NUCLEOTIDE SEQUENCE [LARGE SCALE GENOMIC DNA]</scope>
    <source>
        <strain evidence="10 11">MB42</strain>
    </source>
</reference>
<dbReference type="CDD" id="cd00063">
    <property type="entry name" value="FN3"/>
    <property type="match status" value="1"/>
</dbReference>
<dbReference type="SUPFAM" id="SSF51445">
    <property type="entry name" value="(Trans)glycosidases"/>
    <property type="match status" value="1"/>
</dbReference>
<dbReference type="InterPro" id="IPR045053">
    <property type="entry name" value="MAN-like"/>
</dbReference>
<accession>A0A507CCG5</accession>
<keyword evidence="6" id="KW-0732">Signal</keyword>